<dbReference type="AlphaFoldDB" id="A0A0S3PNR3"/>
<dbReference type="Proteomes" id="UP000236884">
    <property type="component" value="Chromosome"/>
</dbReference>
<protein>
    <submittedName>
        <fullName evidence="1">Uncharacterized protein</fullName>
    </submittedName>
</protein>
<keyword evidence="2" id="KW-1185">Reference proteome</keyword>
<sequence>MSSGCCGDECNRSDEQFDVGRMQWACPIPADQVETLIGRDRVYAWAPLQATDPLHCADTGYEYAEPVEGCRSFAEVVHDDLDDLPIN</sequence>
<reference evidence="1 2" key="1">
    <citation type="submission" date="2015-08" db="EMBL/GenBank/DDBJ databases">
        <title>Investigation of the bacterial diversity of lava forest soil.</title>
        <authorList>
            <person name="Lee J.S."/>
        </authorList>
    </citation>
    <scope>NUCLEOTIDE SEQUENCE [LARGE SCALE GENOMIC DNA]</scope>
    <source>
        <strain evidence="1 2">GJW-30</strain>
    </source>
</reference>
<name>A0A0S3PNR3_9BRAD</name>
<evidence type="ECO:0000313" key="1">
    <source>
        <dbReference type="EMBL" id="BAT57569.1"/>
    </source>
</evidence>
<dbReference type="EMBL" id="AP014946">
    <property type="protein sequence ID" value="BAT57569.1"/>
    <property type="molecule type" value="Genomic_DNA"/>
</dbReference>
<gene>
    <name evidence="1" type="ORF">GJW-30_1_00075</name>
</gene>
<organism evidence="1 2">
    <name type="scientific">Variibacter gotjawalensis</name>
    <dbReference type="NCBI Taxonomy" id="1333996"/>
    <lineage>
        <taxon>Bacteria</taxon>
        <taxon>Pseudomonadati</taxon>
        <taxon>Pseudomonadota</taxon>
        <taxon>Alphaproteobacteria</taxon>
        <taxon>Hyphomicrobiales</taxon>
        <taxon>Nitrobacteraceae</taxon>
        <taxon>Variibacter</taxon>
    </lineage>
</organism>
<proteinExistence type="predicted"/>
<evidence type="ECO:0000313" key="2">
    <source>
        <dbReference type="Proteomes" id="UP000236884"/>
    </source>
</evidence>
<accession>A0A0S3PNR3</accession>
<dbReference type="KEGG" id="vgo:GJW-30_1_00075"/>